<protein>
    <submittedName>
        <fullName evidence="1">Uncharacterized protein</fullName>
    </submittedName>
</protein>
<proteinExistence type="predicted"/>
<dbReference type="Proteomes" id="UP000054843">
    <property type="component" value="Unassembled WGS sequence"/>
</dbReference>
<accession>A0A0V1MIF5</accession>
<gene>
    <name evidence="1" type="ORF">T10_9111</name>
</gene>
<evidence type="ECO:0000313" key="2">
    <source>
        <dbReference type="Proteomes" id="UP000054843"/>
    </source>
</evidence>
<dbReference type="EMBL" id="JYDO01000096">
    <property type="protein sequence ID" value="KRZ71429.1"/>
    <property type="molecule type" value="Genomic_DNA"/>
</dbReference>
<name>A0A0V1MIF5_9BILA</name>
<keyword evidence="2" id="KW-1185">Reference proteome</keyword>
<dbReference type="AlphaFoldDB" id="A0A0V1MIF5"/>
<sequence length="76" mass="8610">MKPSDLYFVWVHKSVNHPPVQYEQPDVSTALPIPTNWALAEHCNAQVLKLPYQPTVEYEQADVSTANLPFPFSIIS</sequence>
<reference evidence="1 2" key="1">
    <citation type="submission" date="2015-01" db="EMBL/GenBank/DDBJ databases">
        <title>Evolution of Trichinella species and genotypes.</title>
        <authorList>
            <person name="Korhonen P.K."/>
            <person name="Edoardo P."/>
            <person name="Giuseppe L.R."/>
            <person name="Gasser R.B."/>
        </authorList>
    </citation>
    <scope>NUCLEOTIDE SEQUENCE [LARGE SCALE GENOMIC DNA]</scope>
    <source>
        <strain evidence="1">ISS1980</strain>
    </source>
</reference>
<evidence type="ECO:0000313" key="1">
    <source>
        <dbReference type="EMBL" id="KRZ71429.1"/>
    </source>
</evidence>
<comment type="caution">
    <text evidence="1">The sequence shown here is derived from an EMBL/GenBank/DDBJ whole genome shotgun (WGS) entry which is preliminary data.</text>
</comment>
<organism evidence="1 2">
    <name type="scientific">Trichinella papuae</name>
    <dbReference type="NCBI Taxonomy" id="268474"/>
    <lineage>
        <taxon>Eukaryota</taxon>
        <taxon>Metazoa</taxon>
        <taxon>Ecdysozoa</taxon>
        <taxon>Nematoda</taxon>
        <taxon>Enoplea</taxon>
        <taxon>Dorylaimia</taxon>
        <taxon>Trichinellida</taxon>
        <taxon>Trichinellidae</taxon>
        <taxon>Trichinella</taxon>
    </lineage>
</organism>